<comment type="caution">
    <text evidence="2">The sequence shown here is derived from an EMBL/GenBank/DDBJ whole genome shotgun (WGS) entry which is preliminary data.</text>
</comment>
<dbReference type="InterPro" id="IPR025567">
    <property type="entry name" value="DUF4332"/>
</dbReference>
<dbReference type="EMBL" id="LNYH01000151">
    <property type="protein sequence ID" value="KTD14002.1"/>
    <property type="molecule type" value="Genomic_DNA"/>
</dbReference>
<evidence type="ECO:0000313" key="3">
    <source>
        <dbReference type="Proteomes" id="UP000054761"/>
    </source>
</evidence>
<proteinExistence type="predicted"/>
<reference evidence="2 3" key="1">
    <citation type="submission" date="2015-11" db="EMBL/GenBank/DDBJ databases">
        <title>Genomic analysis of 38 Legionella species identifies large and diverse effector repertoires.</title>
        <authorList>
            <person name="Burstein D."/>
            <person name="Amaro F."/>
            <person name="Zusman T."/>
            <person name="Lifshitz Z."/>
            <person name="Cohen O."/>
            <person name="Gilbert J.A."/>
            <person name="Pupko T."/>
            <person name="Shuman H.A."/>
            <person name="Segal G."/>
        </authorList>
    </citation>
    <scope>NUCLEOTIDE SEQUENCE [LARGE SCALE GENOMIC DNA]</scope>
    <source>
        <strain evidence="2 3">Bercovier 4</strain>
    </source>
</reference>
<dbReference type="STRING" id="454.Lisr_2778"/>
<evidence type="ECO:0000259" key="1">
    <source>
        <dbReference type="Pfam" id="PF14229"/>
    </source>
</evidence>
<dbReference type="Pfam" id="PF14229">
    <property type="entry name" value="DUF4332"/>
    <property type="match status" value="1"/>
</dbReference>
<gene>
    <name evidence="2" type="ORF">Lisr_2778</name>
</gene>
<dbReference type="Gene3D" id="1.10.150.20">
    <property type="entry name" value="5' to 3' exonuclease, C-terminal subdomain"/>
    <property type="match status" value="1"/>
</dbReference>
<keyword evidence="3" id="KW-1185">Reference proteome</keyword>
<feature type="domain" description="DUF4332" evidence="1">
    <location>
        <begin position="13"/>
        <end position="132"/>
    </location>
</feature>
<evidence type="ECO:0000313" key="2">
    <source>
        <dbReference type="EMBL" id="KTD14002.1"/>
    </source>
</evidence>
<dbReference type="Proteomes" id="UP000054761">
    <property type="component" value="Unassembled WGS sequence"/>
</dbReference>
<organism evidence="2 3">
    <name type="scientific">Legionella israelensis</name>
    <dbReference type="NCBI Taxonomy" id="454"/>
    <lineage>
        <taxon>Bacteria</taxon>
        <taxon>Pseudomonadati</taxon>
        <taxon>Pseudomonadota</taxon>
        <taxon>Gammaproteobacteria</taxon>
        <taxon>Legionellales</taxon>
        <taxon>Legionellaceae</taxon>
        <taxon>Legionella</taxon>
    </lineage>
</organism>
<dbReference type="PATRIC" id="fig|454.4.peg.3048"/>
<dbReference type="AlphaFoldDB" id="A0A0W0V1M6"/>
<protein>
    <recommendedName>
        <fullName evidence="1">DUF4332 domain-containing protein</fullName>
    </recommendedName>
</protein>
<accession>A0A0W0V1M6</accession>
<sequence length="138" mass="15553">MGPRMRKLNQIENISVKHASLMENAGIEDQEELLKICSDRKARQQIAEQTGIHVKLILKWTSQADLSRIKGIGDEFAELLVNTGIESAAALAKSDAEHLLEELKLANQKIRLVKHMPSLNQLETWIEQAKTLPEIVSY</sequence>
<name>A0A0W0V1M6_9GAMM</name>